<organism evidence="1 2">
    <name type="scientific">Niallia circulans</name>
    <name type="common">Bacillus circulans</name>
    <dbReference type="NCBI Taxonomy" id="1397"/>
    <lineage>
        <taxon>Bacteria</taxon>
        <taxon>Bacillati</taxon>
        <taxon>Bacillota</taxon>
        <taxon>Bacilli</taxon>
        <taxon>Bacillales</taxon>
        <taxon>Bacillaceae</taxon>
        <taxon>Niallia</taxon>
    </lineage>
</organism>
<gene>
    <name evidence="1" type="ORF">CHH57_02260</name>
</gene>
<name>A0AA91Z2T9_NIACI</name>
<proteinExistence type="predicted"/>
<comment type="caution">
    <text evidence="1">The sequence shown here is derived from an EMBL/GenBank/DDBJ whole genome shotgun (WGS) entry which is preliminary data.</text>
</comment>
<reference evidence="1 2" key="1">
    <citation type="submission" date="2017-07" db="EMBL/GenBank/DDBJ databases">
        <title>Isolation and whole genome analysis of endospore-forming bacteria from heroin.</title>
        <authorList>
            <person name="Kalinowski J."/>
            <person name="Ahrens B."/>
            <person name="Al-Dilaimi A."/>
            <person name="Winkler A."/>
            <person name="Wibberg D."/>
            <person name="Schleenbecker U."/>
            <person name="Ruckert C."/>
            <person name="Wolfel R."/>
            <person name="Grass G."/>
        </authorList>
    </citation>
    <scope>NUCLEOTIDE SEQUENCE [LARGE SCALE GENOMIC DNA]</scope>
    <source>
        <strain evidence="1 2">7521-2</strain>
    </source>
</reference>
<dbReference type="RefSeq" id="WP_095328704.1">
    <property type="nucleotide sequence ID" value="NZ_NPBQ01000016.1"/>
</dbReference>
<sequence length="161" mass="18759">MREIKSIGLSLENCEALEFNREDIGSFNVIDIKRSVSRSTTNSVSEYLTSEEVYLQLSSKANNHSSFTCTWHDGEVTPFERLLQHKDIVAIDIYYQDGTNEYIYVKWKGESDYTNEIETVKMNNHTGDLYIAISENENVESYFRESLEEEEAIAWHLYSEE</sequence>
<evidence type="ECO:0000313" key="1">
    <source>
        <dbReference type="EMBL" id="PAD84875.1"/>
    </source>
</evidence>
<dbReference type="EMBL" id="NPBQ01000016">
    <property type="protein sequence ID" value="PAD84875.1"/>
    <property type="molecule type" value="Genomic_DNA"/>
</dbReference>
<dbReference type="AlphaFoldDB" id="A0AA91Z2T9"/>
<dbReference type="Proteomes" id="UP000216961">
    <property type="component" value="Unassembled WGS sequence"/>
</dbReference>
<protein>
    <submittedName>
        <fullName evidence="1">Uncharacterized protein</fullName>
    </submittedName>
</protein>
<evidence type="ECO:0000313" key="2">
    <source>
        <dbReference type="Proteomes" id="UP000216961"/>
    </source>
</evidence>
<accession>A0AA91Z2T9</accession>